<dbReference type="OrthoDB" id="9774177at2"/>
<dbReference type="SUPFAM" id="SSF88713">
    <property type="entry name" value="Glycoside hydrolase/deacetylase"/>
    <property type="match status" value="1"/>
</dbReference>
<dbReference type="PATRIC" id="fig|1278073.3.peg.7041"/>
<dbReference type="GO" id="GO:0016787">
    <property type="term" value="F:hydrolase activity"/>
    <property type="evidence" value="ECO:0007669"/>
    <property type="project" value="UniProtKB-KW"/>
</dbReference>
<dbReference type="eggNOG" id="COG3394">
    <property type="taxonomic scope" value="Bacteria"/>
</dbReference>
<evidence type="ECO:0000256" key="3">
    <source>
        <dbReference type="ARBA" id="ARBA00022801"/>
    </source>
</evidence>
<evidence type="ECO:0000256" key="2">
    <source>
        <dbReference type="ARBA" id="ARBA00022723"/>
    </source>
</evidence>
<dbReference type="RefSeq" id="WP_015352460.1">
    <property type="nucleotide sequence ID" value="NC_020126.1"/>
</dbReference>
<accession>L7UGV2</accession>
<evidence type="ECO:0000256" key="1">
    <source>
        <dbReference type="ARBA" id="ARBA00001946"/>
    </source>
</evidence>
<dbReference type="GO" id="GO:0019213">
    <property type="term" value="F:deacetylase activity"/>
    <property type="evidence" value="ECO:0007669"/>
    <property type="project" value="TreeGrafter"/>
</dbReference>
<keyword evidence="4" id="KW-0460">Magnesium</keyword>
<dbReference type="GO" id="GO:0046872">
    <property type="term" value="F:metal ion binding"/>
    <property type="evidence" value="ECO:0007669"/>
    <property type="project" value="UniProtKB-KW"/>
</dbReference>
<dbReference type="PANTHER" id="PTHR31609">
    <property type="entry name" value="YDJC DEACETYLASE FAMILY MEMBER"/>
    <property type="match status" value="1"/>
</dbReference>
<gene>
    <name evidence="6" type="ordered locus">MYSTI_06934</name>
</gene>
<dbReference type="InterPro" id="IPR006879">
    <property type="entry name" value="YdjC-like"/>
</dbReference>
<dbReference type="PANTHER" id="PTHR31609:SF1">
    <property type="entry name" value="CARBOHYDRATE DEACETYLASE"/>
    <property type="match status" value="1"/>
</dbReference>
<reference evidence="6 7" key="1">
    <citation type="journal article" date="2013" name="Genome Announc.">
        <title>Complete genome sequence of Myxococcus stipitatus strain DSM 14675, a fruiting myxobacterium.</title>
        <authorList>
            <person name="Huntley S."/>
            <person name="Kneip S."/>
            <person name="Treuner-Lange A."/>
            <person name="Sogaard-Andersen L."/>
        </authorList>
    </citation>
    <scope>NUCLEOTIDE SEQUENCE [LARGE SCALE GENOMIC DNA]</scope>
    <source>
        <strain evidence="7">DSM 14675 / JCM 12634 / Mx s8</strain>
    </source>
</reference>
<comment type="cofactor">
    <cofactor evidence="1">
        <name>Mg(2+)</name>
        <dbReference type="ChEBI" id="CHEBI:18420"/>
    </cofactor>
</comment>
<dbReference type="Proteomes" id="UP000011131">
    <property type="component" value="Chromosome"/>
</dbReference>
<evidence type="ECO:0000256" key="4">
    <source>
        <dbReference type="ARBA" id="ARBA00022842"/>
    </source>
</evidence>
<evidence type="ECO:0000256" key="5">
    <source>
        <dbReference type="ARBA" id="ARBA00023277"/>
    </source>
</evidence>
<dbReference type="EMBL" id="CP004025">
    <property type="protein sequence ID" value="AGC48206.1"/>
    <property type="molecule type" value="Genomic_DNA"/>
</dbReference>
<dbReference type="KEGG" id="msd:MYSTI_06934"/>
<dbReference type="InterPro" id="IPR011330">
    <property type="entry name" value="Glyco_hydro/deAcase_b/a-brl"/>
</dbReference>
<dbReference type="GO" id="GO:0005975">
    <property type="term" value="P:carbohydrate metabolic process"/>
    <property type="evidence" value="ECO:0007669"/>
    <property type="project" value="InterPro"/>
</dbReference>
<keyword evidence="7" id="KW-1185">Reference proteome</keyword>
<keyword evidence="3" id="KW-0378">Hydrolase</keyword>
<organism evidence="6 7">
    <name type="scientific">Myxococcus stipitatus (strain DSM 14675 / JCM 12634 / Mx s8)</name>
    <dbReference type="NCBI Taxonomy" id="1278073"/>
    <lineage>
        <taxon>Bacteria</taxon>
        <taxon>Pseudomonadati</taxon>
        <taxon>Myxococcota</taxon>
        <taxon>Myxococcia</taxon>
        <taxon>Myxococcales</taxon>
        <taxon>Cystobacterineae</taxon>
        <taxon>Myxococcaceae</taxon>
        <taxon>Myxococcus</taxon>
    </lineage>
</organism>
<evidence type="ECO:0000313" key="6">
    <source>
        <dbReference type="EMBL" id="AGC48206.1"/>
    </source>
</evidence>
<dbReference type="AlphaFoldDB" id="L7UGV2"/>
<dbReference type="HOGENOM" id="CLU_064244_4_0_7"/>
<sequence>MGTRALIINADDLGIDPAVSRGVLQAMREGVVSSATLMVNMPHSEAAGREAAGLSLGLHLNLCRGAPVWSDFPKEHLGADGQFTEPRAASLPADVVEAETRAQLARFKALTGQAATHVDVHRHLHLHADVLEGLARVAAAEKLPVRSVDSIMRHTLKTRGVATNTHFLGDTGAEPYWTLDRLESELVTLPGEGIIELMCHPGHRPETLKSSYAAQREVELATFLNPRVREVLERTGIKPVDFRVLSQGA</sequence>
<dbReference type="Gene3D" id="3.20.20.370">
    <property type="entry name" value="Glycoside hydrolase/deacetylase"/>
    <property type="match status" value="1"/>
</dbReference>
<dbReference type="Pfam" id="PF04794">
    <property type="entry name" value="YdjC"/>
    <property type="match status" value="1"/>
</dbReference>
<protein>
    <submittedName>
        <fullName evidence="6">YdjC-like family protein</fullName>
    </submittedName>
</protein>
<proteinExistence type="predicted"/>
<keyword evidence="2" id="KW-0479">Metal-binding</keyword>
<name>L7UGV2_MYXSD</name>
<keyword evidence="5" id="KW-0119">Carbohydrate metabolism</keyword>
<dbReference type="STRING" id="1278073.MYSTI_06934"/>
<evidence type="ECO:0000313" key="7">
    <source>
        <dbReference type="Proteomes" id="UP000011131"/>
    </source>
</evidence>